<evidence type="ECO:0000256" key="1">
    <source>
        <dbReference type="ARBA" id="ARBA00022962"/>
    </source>
</evidence>
<dbReference type="PRINTS" id="PR00096">
    <property type="entry name" value="GATASE"/>
</dbReference>
<name>A0A328BG42_9BACT</name>
<dbReference type="OrthoDB" id="9786812at2"/>
<dbReference type="Proteomes" id="UP000248553">
    <property type="component" value="Unassembled WGS sequence"/>
</dbReference>
<dbReference type="PROSITE" id="PS51273">
    <property type="entry name" value="GATASE_TYPE_1"/>
    <property type="match status" value="1"/>
</dbReference>
<organism evidence="3 4">
    <name type="scientific">Hymenobacter edaphi</name>
    <dbReference type="NCBI Taxonomy" id="2211146"/>
    <lineage>
        <taxon>Bacteria</taxon>
        <taxon>Pseudomonadati</taxon>
        <taxon>Bacteroidota</taxon>
        <taxon>Cytophagia</taxon>
        <taxon>Cytophagales</taxon>
        <taxon>Hymenobacteraceae</taxon>
        <taxon>Hymenobacter</taxon>
    </lineage>
</organism>
<feature type="domain" description="Glutamine amidotransferase" evidence="2">
    <location>
        <begin position="4"/>
        <end position="191"/>
    </location>
</feature>
<dbReference type="AlphaFoldDB" id="A0A328BG42"/>
<dbReference type="PANTHER" id="PTHR43418">
    <property type="entry name" value="MULTIFUNCTIONAL TRYPTOPHAN BIOSYNTHESIS PROTEIN-RELATED"/>
    <property type="match status" value="1"/>
</dbReference>
<dbReference type="GO" id="GO:0005829">
    <property type="term" value="C:cytosol"/>
    <property type="evidence" value="ECO:0007669"/>
    <property type="project" value="TreeGrafter"/>
</dbReference>
<proteinExistence type="predicted"/>
<dbReference type="InterPro" id="IPR050472">
    <property type="entry name" value="Anth_synth/Amidotransfase"/>
</dbReference>
<dbReference type="EMBL" id="QHKM01000007">
    <property type="protein sequence ID" value="RAK64108.1"/>
    <property type="molecule type" value="Genomic_DNA"/>
</dbReference>
<dbReference type="GO" id="GO:0046820">
    <property type="term" value="F:4-amino-4-deoxychorismate synthase activity"/>
    <property type="evidence" value="ECO:0007669"/>
    <property type="project" value="UniProtKB-EC"/>
</dbReference>
<dbReference type="EC" id="2.6.1.85" evidence="3"/>
<dbReference type="PRINTS" id="PR00097">
    <property type="entry name" value="ANTSNTHASEII"/>
</dbReference>
<dbReference type="CDD" id="cd01743">
    <property type="entry name" value="GATase1_Anthranilate_Synthase"/>
    <property type="match status" value="1"/>
</dbReference>
<dbReference type="GO" id="GO:0004049">
    <property type="term" value="F:anthranilate synthase activity"/>
    <property type="evidence" value="ECO:0007669"/>
    <property type="project" value="TreeGrafter"/>
</dbReference>
<dbReference type="FunFam" id="3.40.50.880:FF:000003">
    <property type="entry name" value="Anthranilate synthase component II"/>
    <property type="match status" value="1"/>
</dbReference>
<sequence>MRLLLLDNFDSFTYNLLDYLQQLGAEVVVRRNDTPLPELLALEFDAVVLSPGPGTPRAAGVMMELLAAVHERVPVLGVCLGHQALGEFFGAELRRGARPMHGKVSEIELNTESNQTSEALFEGLPARIPVTRYHSLVLSQLPAALLPLARTTDPAAELMALRHRTLPLYGVQFHPEALLTPHGLALLRNWVRIAYHCTNTTAPPAPPAAQTDHDGIAD</sequence>
<keyword evidence="1" id="KW-0315">Glutamine amidotransferase</keyword>
<accession>A0A328BG42</accession>
<dbReference type="PANTHER" id="PTHR43418:SF4">
    <property type="entry name" value="MULTIFUNCTIONAL TRYPTOPHAN BIOSYNTHESIS PROTEIN"/>
    <property type="match status" value="1"/>
</dbReference>
<dbReference type="InterPro" id="IPR006221">
    <property type="entry name" value="TrpG/PapA_dom"/>
</dbReference>
<protein>
    <submittedName>
        <fullName evidence="3">Aminodeoxychorismate/anthranilate synthase component II</fullName>
        <ecNumber evidence="3">2.6.1.85</ecNumber>
    </submittedName>
</protein>
<evidence type="ECO:0000313" key="4">
    <source>
        <dbReference type="Proteomes" id="UP000248553"/>
    </source>
</evidence>
<comment type="caution">
    <text evidence="3">The sequence shown here is derived from an EMBL/GenBank/DDBJ whole genome shotgun (WGS) entry which is preliminary data.</text>
</comment>
<dbReference type="PRINTS" id="PR00099">
    <property type="entry name" value="CPSGATASE"/>
</dbReference>
<dbReference type="GO" id="GO:0000162">
    <property type="term" value="P:L-tryptophan biosynthetic process"/>
    <property type="evidence" value="ECO:0007669"/>
    <property type="project" value="TreeGrafter"/>
</dbReference>
<gene>
    <name evidence="3" type="ORF">DLM85_19410</name>
</gene>
<keyword evidence="4" id="KW-1185">Reference proteome</keyword>
<keyword evidence="3" id="KW-0032">Aminotransferase</keyword>
<dbReference type="SUPFAM" id="SSF52317">
    <property type="entry name" value="Class I glutamine amidotransferase-like"/>
    <property type="match status" value="1"/>
</dbReference>
<evidence type="ECO:0000259" key="2">
    <source>
        <dbReference type="Pfam" id="PF00117"/>
    </source>
</evidence>
<evidence type="ECO:0000313" key="3">
    <source>
        <dbReference type="EMBL" id="RAK64108.1"/>
    </source>
</evidence>
<dbReference type="InterPro" id="IPR029062">
    <property type="entry name" value="Class_I_gatase-like"/>
</dbReference>
<keyword evidence="3" id="KW-0808">Transferase</keyword>
<dbReference type="NCBIfam" id="TIGR00566">
    <property type="entry name" value="trpG_papA"/>
    <property type="match status" value="1"/>
</dbReference>
<reference evidence="4" key="1">
    <citation type="submission" date="2018-05" db="EMBL/GenBank/DDBJ databases">
        <authorList>
            <person name="Nie L."/>
        </authorList>
    </citation>
    <scope>NUCLEOTIDE SEQUENCE [LARGE SCALE GENOMIC DNA]</scope>
    <source>
        <strain evidence="4">NL</strain>
    </source>
</reference>
<dbReference type="Pfam" id="PF00117">
    <property type="entry name" value="GATase"/>
    <property type="match status" value="1"/>
</dbReference>
<dbReference type="InterPro" id="IPR017926">
    <property type="entry name" value="GATASE"/>
</dbReference>
<dbReference type="Gene3D" id="3.40.50.880">
    <property type="match status" value="1"/>
</dbReference>
<dbReference type="RefSeq" id="WP_111479829.1">
    <property type="nucleotide sequence ID" value="NZ_QHKM01000007.1"/>
</dbReference>